<sequence>MMNFPFFLAAAVSPIDSPRQAVILRSQAFFTLQSFAEIVLQKMAMLSVTWDGMIIWF</sequence>
<accession>A0A379WXH9</accession>
<gene>
    <name evidence="1" type="ORF">NCTC8261_05157</name>
</gene>
<dbReference type="EMBL" id="UGXT01000002">
    <property type="protein sequence ID" value="SUH38815.1"/>
    <property type="molecule type" value="Genomic_DNA"/>
</dbReference>
<dbReference type="AlphaFoldDB" id="A0A379WXH9"/>
<name>A0A379WXH9_SALET</name>
<evidence type="ECO:0000313" key="1">
    <source>
        <dbReference type="EMBL" id="SUH38815.1"/>
    </source>
</evidence>
<organism evidence="1 2">
    <name type="scientific">Salmonella enterica I</name>
    <dbReference type="NCBI Taxonomy" id="59201"/>
    <lineage>
        <taxon>Bacteria</taxon>
        <taxon>Pseudomonadati</taxon>
        <taxon>Pseudomonadota</taxon>
        <taxon>Gammaproteobacteria</taxon>
        <taxon>Enterobacterales</taxon>
        <taxon>Enterobacteriaceae</taxon>
        <taxon>Salmonella</taxon>
    </lineage>
</organism>
<reference evidence="1 2" key="1">
    <citation type="submission" date="2018-06" db="EMBL/GenBank/DDBJ databases">
        <authorList>
            <consortium name="Pathogen Informatics"/>
            <person name="Doyle S."/>
        </authorList>
    </citation>
    <scope>NUCLEOTIDE SEQUENCE [LARGE SCALE GENOMIC DNA]</scope>
    <source>
        <strain evidence="1 2">NCTC8261</strain>
    </source>
</reference>
<evidence type="ECO:0000313" key="2">
    <source>
        <dbReference type="Proteomes" id="UP000254712"/>
    </source>
</evidence>
<proteinExistence type="predicted"/>
<protein>
    <submittedName>
        <fullName evidence="1">Ribosome-associated protein, iojap-like protein</fullName>
    </submittedName>
</protein>
<dbReference type="Proteomes" id="UP000254712">
    <property type="component" value="Unassembled WGS sequence"/>
</dbReference>